<gene>
    <name evidence="4" type="ORF">DI616_18050</name>
</gene>
<feature type="domain" description="ParB-like N-terminal" evidence="3">
    <location>
        <begin position="61"/>
        <end position="150"/>
    </location>
</feature>
<dbReference type="SMART" id="SM00470">
    <property type="entry name" value="ParB"/>
    <property type="match status" value="1"/>
</dbReference>
<evidence type="ECO:0000256" key="2">
    <source>
        <dbReference type="SAM" id="MobiDB-lite"/>
    </source>
</evidence>
<dbReference type="GO" id="GO:0005694">
    <property type="term" value="C:chromosome"/>
    <property type="evidence" value="ECO:0007669"/>
    <property type="project" value="TreeGrafter"/>
</dbReference>
<dbReference type="InterPro" id="IPR042075">
    <property type="entry name" value="KorB_DNA-db"/>
</dbReference>
<dbReference type="SUPFAM" id="SSF50037">
    <property type="entry name" value="C-terminal domain of transcriptional repressors"/>
    <property type="match status" value="1"/>
</dbReference>
<name>A0A533I1P7_PARDE</name>
<feature type="compositionally biased region" description="Basic and acidic residues" evidence="2">
    <location>
        <begin position="1"/>
        <end position="10"/>
    </location>
</feature>
<evidence type="ECO:0000259" key="3">
    <source>
        <dbReference type="SMART" id="SM00470"/>
    </source>
</evidence>
<dbReference type="GO" id="GO:0003677">
    <property type="term" value="F:DNA binding"/>
    <property type="evidence" value="ECO:0007669"/>
    <property type="project" value="InterPro"/>
</dbReference>
<dbReference type="InterPro" id="IPR010575">
    <property type="entry name" value="KorB_C"/>
</dbReference>
<dbReference type="SUPFAM" id="SSF109709">
    <property type="entry name" value="KorB DNA-binding domain-like"/>
    <property type="match status" value="1"/>
</dbReference>
<dbReference type="SUPFAM" id="SSF110849">
    <property type="entry name" value="ParB/Sulfiredoxin"/>
    <property type="match status" value="1"/>
</dbReference>
<feature type="compositionally biased region" description="Acidic residues" evidence="2">
    <location>
        <begin position="258"/>
        <end position="272"/>
    </location>
</feature>
<dbReference type="InterPro" id="IPR050336">
    <property type="entry name" value="Chromosome_partition/occlusion"/>
</dbReference>
<accession>A0A533I1P7</accession>
<dbReference type="GO" id="GO:0045892">
    <property type="term" value="P:negative regulation of DNA-templated transcription"/>
    <property type="evidence" value="ECO:0007669"/>
    <property type="project" value="InterPro"/>
</dbReference>
<dbReference type="InterPro" id="IPR013741">
    <property type="entry name" value="KorB_domain"/>
</dbReference>
<feature type="region of interest" description="Disordered" evidence="2">
    <location>
        <begin position="252"/>
        <end position="294"/>
    </location>
</feature>
<evidence type="ECO:0000313" key="5">
    <source>
        <dbReference type="Proteomes" id="UP000315344"/>
    </source>
</evidence>
<dbReference type="Gene3D" id="1.10.10.730">
    <property type="entry name" value="KorB DNA-binding domain"/>
    <property type="match status" value="1"/>
</dbReference>
<dbReference type="InterPro" id="IPR003115">
    <property type="entry name" value="ParB_N"/>
</dbReference>
<dbReference type="EMBL" id="VAFL01000022">
    <property type="protein sequence ID" value="TKW64685.1"/>
    <property type="molecule type" value="Genomic_DNA"/>
</dbReference>
<dbReference type="InterPro" id="IPR036086">
    <property type="entry name" value="ParB/Sulfiredoxin_sf"/>
</dbReference>
<dbReference type="Pfam" id="PF02195">
    <property type="entry name" value="ParB_N"/>
    <property type="match status" value="1"/>
</dbReference>
<dbReference type="Pfam" id="PF06613">
    <property type="entry name" value="KorB_C"/>
    <property type="match status" value="1"/>
</dbReference>
<comment type="similarity">
    <text evidence="1">Belongs to the ParB family.</text>
</comment>
<dbReference type="InterPro" id="IPR037048">
    <property type="entry name" value="KorB_C_sf"/>
</dbReference>
<feature type="compositionally biased region" description="Basic and acidic residues" evidence="2">
    <location>
        <begin position="278"/>
        <end position="293"/>
    </location>
</feature>
<proteinExistence type="inferred from homology"/>
<evidence type="ECO:0000313" key="4">
    <source>
        <dbReference type="EMBL" id="TKW64685.1"/>
    </source>
</evidence>
<comment type="caution">
    <text evidence="4">The sequence shown here is derived from an EMBL/GenBank/DDBJ whole genome shotgun (WGS) entry which is preliminary data.</text>
</comment>
<dbReference type="GO" id="GO:0007059">
    <property type="term" value="P:chromosome segregation"/>
    <property type="evidence" value="ECO:0007669"/>
    <property type="project" value="TreeGrafter"/>
</dbReference>
<dbReference type="Proteomes" id="UP000315344">
    <property type="component" value="Unassembled WGS sequence"/>
</dbReference>
<reference evidence="4 5" key="1">
    <citation type="journal article" date="2017" name="Nat. Commun.">
        <title>In situ click chemistry generation of cyclooxygenase-2 inhibitors.</title>
        <authorList>
            <person name="Bhardwaj A."/>
            <person name="Kaur J."/>
            <person name="Wuest M."/>
            <person name="Wuest F."/>
        </authorList>
    </citation>
    <scope>NUCLEOTIDE SEQUENCE [LARGE SCALE GENOMIC DNA]</scope>
    <source>
        <strain evidence="4">S2_012_000_R3_94</strain>
    </source>
</reference>
<dbReference type="PANTHER" id="PTHR33375:SF1">
    <property type="entry name" value="CHROMOSOME-PARTITIONING PROTEIN PARB-RELATED"/>
    <property type="match status" value="1"/>
</dbReference>
<dbReference type="CDD" id="cd16398">
    <property type="entry name" value="KorB_N_like"/>
    <property type="match status" value="1"/>
</dbReference>
<dbReference type="Pfam" id="PF08535">
    <property type="entry name" value="KorB"/>
    <property type="match status" value="1"/>
</dbReference>
<dbReference type="PANTHER" id="PTHR33375">
    <property type="entry name" value="CHROMOSOME-PARTITIONING PROTEIN PARB-RELATED"/>
    <property type="match status" value="1"/>
</dbReference>
<sequence>MADPTDETKPGVKAGKPARRKPVDAPEGSGLGIESLGDLSGLLSDPTPVSADAPASTGKAAEIAMELIEEDPHQPRTYFDQASLEELAATIAVRGVKTPISIRPNPDAEGRFIINHGARRFRASGIAGKTTIPAFVDGDYTESDQVIENLQRDALTAREIAEFIGRELAKKVKKGDIAKAIGKSPAYVTQHAALLDLPDPIAEIFQSERCRDVTLINELVGLYKKHPEGVTEWLADDEQEITRGTVKLLKEFLTSGGDEGERDEGGEGEGGSEPEPAAPKEKEDKEPDPDKLKKAIVIVQHDGRPGRLLLNRRPSHEGASWMKYDDDGSEFEAELSEVRLLSVIEG</sequence>
<feature type="region of interest" description="Disordered" evidence="2">
    <location>
        <begin position="1"/>
        <end position="58"/>
    </location>
</feature>
<dbReference type="InterPro" id="IPR008988">
    <property type="entry name" value="Transcriptional_repressor_C"/>
</dbReference>
<feature type="compositionally biased region" description="Low complexity" evidence="2">
    <location>
        <begin position="32"/>
        <end position="45"/>
    </location>
</feature>
<dbReference type="Gene3D" id="3.90.1530.30">
    <property type="match status" value="1"/>
</dbReference>
<dbReference type="NCBIfam" id="TIGR00180">
    <property type="entry name" value="parB_part"/>
    <property type="match status" value="1"/>
</dbReference>
<dbReference type="AlphaFoldDB" id="A0A533I1P7"/>
<organism evidence="4 5">
    <name type="scientific">Paracoccus denitrificans</name>
    <dbReference type="NCBI Taxonomy" id="266"/>
    <lineage>
        <taxon>Bacteria</taxon>
        <taxon>Pseudomonadati</taxon>
        <taxon>Pseudomonadota</taxon>
        <taxon>Alphaproteobacteria</taxon>
        <taxon>Rhodobacterales</taxon>
        <taxon>Paracoccaceae</taxon>
        <taxon>Paracoccus</taxon>
    </lineage>
</organism>
<dbReference type="Gene3D" id="2.30.30.150">
    <property type="entry name" value="KorB, C-terminal domain"/>
    <property type="match status" value="1"/>
</dbReference>
<protein>
    <submittedName>
        <fullName evidence="4">ParB/RepB/Spo0J family partition protein</fullName>
    </submittedName>
</protein>
<evidence type="ECO:0000256" key="1">
    <source>
        <dbReference type="ARBA" id="ARBA00006295"/>
    </source>
</evidence>
<dbReference type="InterPro" id="IPR004437">
    <property type="entry name" value="ParB/RepB/Spo0J"/>
</dbReference>
<dbReference type="Gene3D" id="6.10.250.140">
    <property type="match status" value="1"/>
</dbReference>